<reference evidence="1" key="1">
    <citation type="submission" date="2020-05" db="EMBL/GenBank/DDBJ databases">
        <title>Genomic Encyclopedia of Type Strains, Phase IV (KMG-V): Genome sequencing to study the core and pangenomes of soil and plant-associated prokaryotes.</title>
        <authorList>
            <person name="Whitman W."/>
        </authorList>
    </citation>
    <scope>NUCLEOTIDE SEQUENCE</scope>
    <source>
        <strain evidence="1">16F</strain>
    </source>
</reference>
<protein>
    <submittedName>
        <fullName evidence="1">Uncharacterized protein</fullName>
    </submittedName>
</protein>
<dbReference type="RefSeq" id="WP_173780285.1">
    <property type="nucleotide sequence ID" value="NZ_JABSNO010000027.1"/>
</dbReference>
<dbReference type="AlphaFoldDB" id="A0A8J8KCK4"/>
<name>A0A8J8KCK4_9FLAO</name>
<keyword evidence="2" id="KW-1185">Reference proteome</keyword>
<evidence type="ECO:0000313" key="2">
    <source>
        <dbReference type="Proteomes" id="UP000610746"/>
    </source>
</evidence>
<dbReference type="EMBL" id="JABSNO010000027">
    <property type="protein sequence ID" value="NRS93739.1"/>
    <property type="molecule type" value="Genomic_DNA"/>
</dbReference>
<dbReference type="Proteomes" id="UP000610746">
    <property type="component" value="Unassembled WGS sequence"/>
</dbReference>
<comment type="caution">
    <text evidence="1">The sequence shown here is derived from an EMBL/GenBank/DDBJ whole genome shotgun (WGS) entry which is preliminary data.</text>
</comment>
<organism evidence="1 2">
    <name type="scientific">Frigoriflavimonas asaccharolytica</name>
    <dbReference type="NCBI Taxonomy" id="2735899"/>
    <lineage>
        <taxon>Bacteria</taxon>
        <taxon>Pseudomonadati</taxon>
        <taxon>Bacteroidota</taxon>
        <taxon>Flavobacteriia</taxon>
        <taxon>Flavobacteriales</taxon>
        <taxon>Weeksellaceae</taxon>
        <taxon>Frigoriflavimonas</taxon>
    </lineage>
</organism>
<proteinExistence type="predicted"/>
<gene>
    <name evidence="1" type="ORF">HNQ03_002830</name>
</gene>
<accession>A0A8J8KCK4</accession>
<sequence>MKDLNKILQDITLITVDIESKYPELYQFLDENPLSIPNSKHIHLDKKIMEDYGKLF</sequence>
<evidence type="ECO:0000313" key="1">
    <source>
        <dbReference type="EMBL" id="NRS93739.1"/>
    </source>
</evidence>